<dbReference type="SUPFAM" id="SSF53955">
    <property type="entry name" value="Lysozyme-like"/>
    <property type="match status" value="1"/>
</dbReference>
<protein>
    <submittedName>
        <fullName evidence="6">Soluble lytic murein transglycosylase</fullName>
        <ecNumber evidence="6">4.2.2.-</ecNumber>
    </submittedName>
</protein>
<name>A0A6M4GZK3_9PROT</name>
<feature type="domain" description="Lytic transglycosylase superhelical linker" evidence="5">
    <location>
        <begin position="399"/>
        <end position="456"/>
    </location>
</feature>
<dbReference type="SUPFAM" id="SSF48435">
    <property type="entry name" value="Bacterial muramidases"/>
    <property type="match status" value="1"/>
</dbReference>
<feature type="chain" id="PRO_5026783365" evidence="3">
    <location>
        <begin position="25"/>
        <end position="651"/>
    </location>
</feature>
<keyword evidence="6" id="KW-0456">Lyase</keyword>
<dbReference type="Pfam" id="PF14718">
    <property type="entry name" value="SLT_L"/>
    <property type="match status" value="1"/>
</dbReference>
<evidence type="ECO:0000256" key="2">
    <source>
        <dbReference type="ARBA" id="ARBA00022729"/>
    </source>
</evidence>
<accession>A0A6M4GZK3</accession>
<dbReference type="GO" id="GO:0042597">
    <property type="term" value="C:periplasmic space"/>
    <property type="evidence" value="ECO:0007669"/>
    <property type="project" value="InterPro"/>
</dbReference>
<dbReference type="Gene3D" id="1.25.20.10">
    <property type="entry name" value="Bacterial muramidases"/>
    <property type="match status" value="1"/>
</dbReference>
<evidence type="ECO:0000259" key="5">
    <source>
        <dbReference type="Pfam" id="PF14718"/>
    </source>
</evidence>
<dbReference type="Pfam" id="PF01464">
    <property type="entry name" value="SLT"/>
    <property type="match status" value="1"/>
</dbReference>
<organism evidence="6 7">
    <name type="scientific">Usitatibacter rugosus</name>
    <dbReference type="NCBI Taxonomy" id="2732067"/>
    <lineage>
        <taxon>Bacteria</taxon>
        <taxon>Pseudomonadati</taxon>
        <taxon>Pseudomonadota</taxon>
        <taxon>Betaproteobacteria</taxon>
        <taxon>Nitrosomonadales</taxon>
        <taxon>Usitatibacteraceae</taxon>
        <taxon>Usitatibacter</taxon>
    </lineage>
</organism>
<comment type="similarity">
    <text evidence="1">Belongs to the transglycosylase Slt family.</text>
</comment>
<proteinExistence type="inferred from homology"/>
<dbReference type="EMBL" id="CP053069">
    <property type="protein sequence ID" value="QJR12472.1"/>
    <property type="molecule type" value="Genomic_DNA"/>
</dbReference>
<dbReference type="Proteomes" id="UP000501534">
    <property type="component" value="Chromosome"/>
</dbReference>
<reference evidence="6 7" key="1">
    <citation type="submission" date="2020-04" db="EMBL/GenBank/DDBJ databases">
        <title>Usitatibacter rugosus gen. nov., sp. nov. and Usitatibacter palustris sp. nov., novel members of Usitatibacteraceae fam. nov. within the order Nitrosomonadales isolated from soil.</title>
        <authorList>
            <person name="Huber K.J."/>
            <person name="Neumann-Schaal M."/>
            <person name="Geppert A."/>
            <person name="Luckner M."/>
            <person name="Wanner G."/>
            <person name="Overmann J."/>
        </authorList>
    </citation>
    <scope>NUCLEOTIDE SEQUENCE [LARGE SCALE GENOMIC DNA]</scope>
    <source>
        <strain evidence="6 7">0125_3</strain>
    </source>
</reference>
<dbReference type="InterPro" id="IPR008258">
    <property type="entry name" value="Transglycosylase_SLT_dom_1"/>
</dbReference>
<evidence type="ECO:0000256" key="3">
    <source>
        <dbReference type="SAM" id="SignalP"/>
    </source>
</evidence>
<dbReference type="KEGG" id="uru:DSM104443_03558"/>
<dbReference type="AlphaFoldDB" id="A0A6M4GZK3"/>
<keyword evidence="7" id="KW-1185">Reference proteome</keyword>
<feature type="signal peptide" evidence="3">
    <location>
        <begin position="1"/>
        <end position="24"/>
    </location>
</feature>
<dbReference type="GO" id="GO:0004553">
    <property type="term" value="F:hydrolase activity, hydrolyzing O-glycosyl compounds"/>
    <property type="evidence" value="ECO:0007669"/>
    <property type="project" value="InterPro"/>
</dbReference>
<evidence type="ECO:0000259" key="4">
    <source>
        <dbReference type="Pfam" id="PF01464"/>
    </source>
</evidence>
<dbReference type="PANTHER" id="PTHR37423">
    <property type="entry name" value="SOLUBLE LYTIC MUREIN TRANSGLYCOSYLASE-RELATED"/>
    <property type="match status" value="1"/>
</dbReference>
<dbReference type="InterPro" id="IPR012289">
    <property type="entry name" value="Lytic_TGlycosylase_superhlx_L"/>
</dbReference>
<keyword evidence="2 3" id="KW-0732">Signal</keyword>
<evidence type="ECO:0000313" key="6">
    <source>
        <dbReference type="EMBL" id="QJR12472.1"/>
    </source>
</evidence>
<sequence>MTCIKTAVRLLACCTALSASIAFADALDADVIAAKEASRTGNVRALEAAKAKLAGHLLEAYPTYWLLNAPLERADPAQVQTFLARHADSPLADALRRDWLKQLGATGSWDAFRAEYPRLVGEDIDITCYAYRARLAAGDAEVFTEARSLFLAGREASASCDPVFAALADGKHIGPPEVFERLRKLLAANAMRDAKRTNALLPAGQQFNDKTLDRAGSDPAKFLAHEKSPIFNRATKELVIYAVARLARSKPEEAADRLVAVAGRLGPDELRYAWGQLAFQAAMIHHPRALAWYAEAGDAPLTDAQLAWKARAALRAGEWKTVLAAIQALSPEEARDGAWRYWRARALRELGSPEAAQALLTTLVREPNFYGLLAADQLGLSAAPAWEGYKPTEADLARVRAMPGIQRALTLYRLDLDTEAFREWFFAVRSLSDPDLLAAAELARQAGEPDRAINAADRTVAVHDFGQRYPVPHRDALAAASKVNGVDEAWMYGIIRQESRFVSEARSRVGATGLMQLMPSTARWVARQMSMPSFTPAMLSKPEVNVQMGTYYFKRVMGDLGGDPVLATAAYNAGPGRAKRWRDAKPLEGAIYAETIPFPETRDYVKKVLANTWFYTSRLTGKTTSMVNLAGTVPGRGATDAADAALAAAVP</sequence>
<dbReference type="Gene3D" id="1.10.530.10">
    <property type="match status" value="1"/>
</dbReference>
<dbReference type="InterPro" id="IPR037061">
    <property type="entry name" value="Lytic_TGlycoase_superhlx_L_sf"/>
</dbReference>
<dbReference type="GO" id="GO:0016829">
    <property type="term" value="F:lyase activity"/>
    <property type="evidence" value="ECO:0007669"/>
    <property type="project" value="UniProtKB-KW"/>
</dbReference>
<evidence type="ECO:0000256" key="1">
    <source>
        <dbReference type="ARBA" id="ARBA00007734"/>
    </source>
</evidence>
<feature type="domain" description="Transglycosylase SLT" evidence="4">
    <location>
        <begin position="478"/>
        <end position="584"/>
    </location>
</feature>
<gene>
    <name evidence="6" type="primary">slt</name>
    <name evidence="6" type="ORF">DSM104443_03558</name>
</gene>
<evidence type="ECO:0000313" key="7">
    <source>
        <dbReference type="Proteomes" id="UP000501534"/>
    </source>
</evidence>
<dbReference type="PANTHER" id="PTHR37423:SF5">
    <property type="entry name" value="SOLUBLE LYTIC MUREIN TRANSGLYCOSYLASE"/>
    <property type="match status" value="1"/>
</dbReference>
<dbReference type="CDD" id="cd13401">
    <property type="entry name" value="Slt70-like"/>
    <property type="match status" value="1"/>
</dbReference>
<dbReference type="InterPro" id="IPR008939">
    <property type="entry name" value="Lytic_TGlycosylase_superhlx_U"/>
</dbReference>
<dbReference type="EC" id="4.2.2.-" evidence="6"/>
<dbReference type="Gene3D" id="1.10.1240.20">
    <property type="entry name" value="Lytic transglycosylase, superhelical linker domain"/>
    <property type="match status" value="1"/>
</dbReference>
<dbReference type="InterPro" id="IPR023346">
    <property type="entry name" value="Lysozyme-like_dom_sf"/>
</dbReference>